<feature type="compositionally biased region" description="Basic and acidic residues" evidence="1">
    <location>
        <begin position="370"/>
        <end position="388"/>
    </location>
</feature>
<feature type="compositionally biased region" description="Basic and acidic residues" evidence="1">
    <location>
        <begin position="454"/>
        <end position="464"/>
    </location>
</feature>
<feature type="compositionally biased region" description="Basic and acidic residues" evidence="1">
    <location>
        <begin position="979"/>
        <end position="999"/>
    </location>
</feature>
<feature type="compositionally biased region" description="Low complexity" evidence="1">
    <location>
        <begin position="736"/>
        <end position="748"/>
    </location>
</feature>
<feature type="compositionally biased region" description="Basic and acidic residues" evidence="1">
    <location>
        <begin position="1244"/>
        <end position="1259"/>
    </location>
</feature>
<reference evidence="2" key="1">
    <citation type="journal article" date="2023" name="G3 (Bethesda)">
        <title>A reference genome for the long-term kleptoplast-retaining sea slug Elysia crispata morphotype clarki.</title>
        <authorList>
            <person name="Eastman K.E."/>
            <person name="Pendleton A.L."/>
            <person name="Shaikh M.A."/>
            <person name="Suttiyut T."/>
            <person name="Ogas R."/>
            <person name="Tomko P."/>
            <person name="Gavelis G."/>
            <person name="Widhalm J.R."/>
            <person name="Wisecaver J.H."/>
        </authorList>
    </citation>
    <scope>NUCLEOTIDE SEQUENCE</scope>
    <source>
        <strain evidence="2">ECLA1</strain>
    </source>
</reference>
<proteinExistence type="predicted"/>
<sequence length="1665" mass="182525">MAADDAKLKLLPRHLQRSQPASSTKSKRRVTVEDENAADEESDRRSVFERLGPGGLQRNEKPKLDYGLSLKGHSKNEGEKSPDNLRLKFKGSKDRETKVRSQVVPLVVKKADDAGSDEDSADESDNWSIDNLEDKKERELEQRKQEIQRKLKALDDGDDAPMIDTKKSESSGSDSSPERVHRKKKDKQGKKKDKKKHKKSASEKEMSLERQGKRKHGSDEEEISPHKKKKKKNKERKHMEVTPPPPPSHISLDVRKHLAPKPSKAEPHLYEPDSPTSTHRSDSPDEKVKGKKKKKKAKMQVEAVPQGKSKKLLSPLKKVLKLKKGPASVSSSKRSRSESRDSPKRKQSRSSSSSSSGSSSASPVTKRRERNLSAEDRWDRGRVKSKSLERKKRRKQPVAEQQQHQQQRHLSPRQHQQHHHHRSASSSSSSSSTTSSTARGVDQRYLKGQRSHTKRTDGQTEHHQQRYKKSKSPVVAIATATRKDGRVAKRKRDTSAESWNRSKDRKGASRVESPQRQQRQGIGGVGGDRGRQRGRNVPQEEIKGHRNLSLPSGRHGNDSKDRGVIQQGPKDRLRRGQDASHDRNQKDGRDREKEDRRGRRDESREGLGPMGGQGKERDRMDDRQRRMMGAGGGPAAQMGERGGRMLLRHGNSADRDRRNFGGGDNSGRMGHFARQDFDRGPMGGRMGHHWDDRDGRRDVGGDWDSGREMRSFGGHREDVMVGGKRRDGGREERMLPQPGRGPPRSSSQDRLLPRGHGQREEFGAGLGRDRRGGSQEADGGRRDRDNSRDAREDNRTGRGGRDEGGKFRGGDRDAKPINEDLNKERDRRERDLSRSDRAKGPGSGRGEGSGVSPSPSSSRVVSKLRSESTKEDSPGGVRGESSLAAVFDQTETTRASNLGAGAGSKKRPTKTFGGKKSPKKPSDDVKTGDDKSRIVLGGKSGSLPTRGRRLAGERRGGAVTNAGKDASQPAGKKITPSRDASKEDGKTAVKQESISKERASPASQKSADSRHSHSKSSKRSSRSPADSRREGGNGAAQDSASPSFKKSPHKRSQSPAASPLSANQDRGALYSKDKDGGASGGDAGRSRKKEEVKGGDSVKAKEADRSRRRSQTPSDADAKTSPDFHDRMRRKSSDSIESLPAKLDGGDIAAAMLGDGLEDGQQDVFSDWSDDDVTFNTIIDSGPRKHHVEDLDGAHAFDFGSRAHGHHDSRGRRGSPLVGDQVPDSLMMHGMGSMDHAGIGVGPGHHDPQGLSRGRDFHHQHAGGGGRYFGGNEMSISNGQAETGAGGGSGGHRGNIGTGRMDHNGKVDELLAKPALEKNIPDVKIVEDVQKEKPARERRRRNSGEEGYEEISSDENDLDEEGERIPKRTIVSILDIDMSSLVQITKPSRPLSPSMSGRPAVFQRFKACSVFSQLGLSRRLVGEKLFAQVQEVCQKQLEHEIAVPQESDLVQENGKPLTEVSTKAVLKPSIDSSLSSQPGVSSSTSASVLASASASSISAKSEQVTSTTGSTNVQDPENSEAGKDDGKETLTTNATASPIPSSTSDGDKQQMEILKPAKIEASSLEEKLHPITKPEFKLYGDTPADHIMRKARAQDRASLLGNFGLFRRALTARKDLDIRRQLCKIDSKYDQSAIYPAGLVDPDMFRMSLQMLRQKKAAMATAKVS</sequence>
<feature type="compositionally biased region" description="Basic and acidic residues" evidence="1">
    <location>
        <begin position="614"/>
        <end position="625"/>
    </location>
</feature>
<gene>
    <name evidence="2" type="ORF">RRG08_048126</name>
</gene>
<dbReference type="Proteomes" id="UP001283361">
    <property type="component" value="Unassembled WGS sequence"/>
</dbReference>
<accession>A0AAE0ZIN1</accession>
<feature type="compositionally biased region" description="Basic and acidic residues" evidence="1">
    <location>
        <begin position="500"/>
        <end position="509"/>
    </location>
</feature>
<feature type="compositionally biased region" description="Low complexity" evidence="1">
    <location>
        <begin position="349"/>
        <end position="362"/>
    </location>
</feature>
<feature type="compositionally biased region" description="Basic and acidic residues" evidence="1">
    <location>
        <begin position="757"/>
        <end position="839"/>
    </location>
</feature>
<feature type="compositionally biased region" description="Basic and acidic residues" evidence="1">
    <location>
        <begin position="335"/>
        <end position="344"/>
    </location>
</feature>
<dbReference type="PANTHER" id="PTHR38563">
    <property type="entry name" value="FL(2)D-ASSOCIATED COMPLEX COMPONENT"/>
    <property type="match status" value="1"/>
</dbReference>
<feature type="compositionally biased region" description="Gly residues" evidence="1">
    <location>
        <begin position="1284"/>
        <end position="1297"/>
    </location>
</feature>
<feature type="compositionally biased region" description="Basic and acidic residues" evidence="1">
    <location>
        <begin position="688"/>
        <end position="734"/>
    </location>
</feature>
<feature type="compositionally biased region" description="Basic and acidic residues" evidence="1">
    <location>
        <begin position="555"/>
        <end position="605"/>
    </location>
</feature>
<feature type="compositionally biased region" description="Basic and acidic residues" evidence="1">
    <location>
        <begin position="132"/>
        <end position="155"/>
    </location>
</feature>
<feature type="region of interest" description="Disordered" evidence="1">
    <location>
        <begin position="1327"/>
        <end position="1363"/>
    </location>
</feature>
<dbReference type="GO" id="GO:0036396">
    <property type="term" value="C:RNA N6-methyladenosine methyltransferase complex"/>
    <property type="evidence" value="ECO:0007669"/>
    <property type="project" value="InterPro"/>
</dbReference>
<feature type="compositionally biased region" description="Basic residues" evidence="1">
    <location>
        <begin position="180"/>
        <end position="199"/>
    </location>
</feature>
<feature type="compositionally biased region" description="Low complexity" evidence="1">
    <location>
        <begin position="850"/>
        <end position="863"/>
    </location>
</feature>
<feature type="compositionally biased region" description="Basic and acidic residues" evidence="1">
    <location>
        <begin position="1084"/>
        <end position="1105"/>
    </location>
</feature>
<feature type="compositionally biased region" description="Basic residues" evidence="1">
    <location>
        <begin position="406"/>
        <end position="423"/>
    </location>
</feature>
<dbReference type="InterPro" id="IPR040427">
    <property type="entry name" value="Flacc"/>
</dbReference>
<feature type="region of interest" description="Disordered" evidence="1">
    <location>
        <begin position="1497"/>
        <end position="1548"/>
    </location>
</feature>
<feature type="compositionally biased region" description="Basic and acidic residues" evidence="1">
    <location>
        <begin position="1116"/>
        <end position="1134"/>
    </location>
</feature>
<evidence type="ECO:0000313" key="2">
    <source>
        <dbReference type="EMBL" id="KAK3769915.1"/>
    </source>
</evidence>
<feature type="compositionally biased region" description="Basic and acidic residues" evidence="1">
    <location>
        <begin position="279"/>
        <end position="288"/>
    </location>
</feature>
<feature type="compositionally biased region" description="Low complexity" evidence="1">
    <location>
        <begin position="424"/>
        <end position="437"/>
    </location>
</feature>
<feature type="region of interest" description="Disordered" evidence="1">
    <location>
        <begin position="1202"/>
        <end position="1226"/>
    </location>
</feature>
<feature type="compositionally biased region" description="Acidic residues" evidence="1">
    <location>
        <begin position="114"/>
        <end position="125"/>
    </location>
</feature>
<feature type="compositionally biased region" description="Basic and acidic residues" evidence="1">
    <location>
        <begin position="200"/>
        <end position="211"/>
    </location>
</feature>
<dbReference type="EMBL" id="JAWDGP010003874">
    <property type="protein sequence ID" value="KAK3769915.1"/>
    <property type="molecule type" value="Genomic_DNA"/>
</dbReference>
<feature type="compositionally biased region" description="Basic and acidic residues" evidence="1">
    <location>
        <begin position="74"/>
        <end position="99"/>
    </location>
</feature>
<dbReference type="PANTHER" id="PTHR38563:SF1">
    <property type="entry name" value="FL(2)D-ASSOCIATED COMPLEX COMPONENT"/>
    <property type="match status" value="1"/>
</dbReference>
<feature type="compositionally biased region" description="Basic and acidic residues" evidence="1">
    <location>
        <begin position="920"/>
        <end position="933"/>
    </location>
</feature>
<feature type="region of interest" description="Disordered" evidence="1">
    <location>
        <begin position="1"/>
        <end position="1141"/>
    </location>
</feature>
<feature type="compositionally biased region" description="Basic residues" evidence="1">
    <location>
        <begin position="1012"/>
        <end position="1021"/>
    </location>
</feature>
<feature type="region of interest" description="Disordered" evidence="1">
    <location>
        <begin position="1239"/>
        <end position="1304"/>
    </location>
</feature>
<organism evidence="2 3">
    <name type="scientific">Elysia crispata</name>
    <name type="common">lettuce slug</name>
    <dbReference type="NCBI Taxonomy" id="231223"/>
    <lineage>
        <taxon>Eukaryota</taxon>
        <taxon>Metazoa</taxon>
        <taxon>Spiralia</taxon>
        <taxon>Lophotrochozoa</taxon>
        <taxon>Mollusca</taxon>
        <taxon>Gastropoda</taxon>
        <taxon>Heterobranchia</taxon>
        <taxon>Euthyneura</taxon>
        <taxon>Panpulmonata</taxon>
        <taxon>Sacoglossa</taxon>
        <taxon>Placobranchoidea</taxon>
        <taxon>Plakobranchidae</taxon>
        <taxon>Elysia</taxon>
    </lineage>
</organism>
<dbReference type="GO" id="GO:0016556">
    <property type="term" value="P:mRNA modification"/>
    <property type="evidence" value="ECO:0007669"/>
    <property type="project" value="InterPro"/>
</dbReference>
<feature type="compositionally biased region" description="Polar residues" evidence="1">
    <location>
        <begin position="1529"/>
        <end position="1544"/>
    </location>
</feature>
<feature type="compositionally biased region" description="Basic residues" evidence="1">
    <location>
        <begin position="1203"/>
        <end position="1213"/>
    </location>
</feature>
<evidence type="ECO:0000256" key="1">
    <source>
        <dbReference type="SAM" id="MobiDB-lite"/>
    </source>
</evidence>
<feature type="compositionally biased region" description="Basic and acidic residues" evidence="1">
    <location>
        <begin position="864"/>
        <end position="873"/>
    </location>
</feature>
<evidence type="ECO:0000313" key="3">
    <source>
        <dbReference type="Proteomes" id="UP001283361"/>
    </source>
</evidence>
<feature type="compositionally biased region" description="Acidic residues" evidence="1">
    <location>
        <begin position="1346"/>
        <end position="1362"/>
    </location>
</feature>
<feature type="compositionally biased region" description="Polar residues" evidence="1">
    <location>
        <begin position="1502"/>
        <end position="1516"/>
    </location>
</feature>
<feature type="compositionally biased region" description="Polar residues" evidence="1">
    <location>
        <begin position="1053"/>
        <end position="1064"/>
    </location>
</feature>
<feature type="compositionally biased region" description="Basic residues" evidence="1">
    <location>
        <begin position="289"/>
        <end position="298"/>
    </location>
</feature>
<feature type="compositionally biased region" description="Basic residues" evidence="1">
    <location>
        <begin position="226"/>
        <end position="236"/>
    </location>
</feature>
<keyword evidence="3" id="KW-1185">Reference proteome</keyword>
<comment type="caution">
    <text evidence="2">The sequence shown here is derived from an EMBL/GenBank/DDBJ whole genome shotgun (WGS) entry which is preliminary data.</text>
</comment>
<name>A0AAE0ZIN1_9GAST</name>
<protein>
    <submittedName>
        <fullName evidence="2">Uncharacterized protein</fullName>
    </submittedName>
</protein>